<dbReference type="Proteomes" id="UP000290218">
    <property type="component" value="Unassembled WGS sequence"/>
</dbReference>
<feature type="signal peptide" evidence="1">
    <location>
        <begin position="1"/>
        <end position="19"/>
    </location>
</feature>
<sequence>MKLLRLLSLLSLGAALLNAAPVTVEKWGIFELELKGPSEGNPFTEVRFGAVFTNGATTVEVPGFYDGDGSYKVRFMPSATGEWKYETKANRWPLTGKLGSFVVTPPAKGNHGPVRVAHTFHFAYADGTPFKQIGTTIYNWTDTPEAVQEETLKTLASAPFNKIRMLLTPQPTPYQNSFAPPRWPFVGTPPTSWDFTRFNPEYFRHLEKRIGQLRDLGIEADVILFNPYGKFGFESMDAASDERYVRYVIARLGAYRNIWWSLANEYDFQRVKTEPEWTRIGELVQAVDPYNHLRSIHNGSLLYDNNQPWVTHASIQNGAAVEEPGRAEMYRGVWRRPVVYDEVKYEGSSPYRWGDLSGEEMVHRFWCGTVAGTYVGHGDYFLVNEDTWTSFGGTLRGQSAPRLAFLRKILEDGPAQGIDPIDKWQDPNTGGVHGTYYLTYFGRAQPTEWTFKLYKNGVEDGQRYVVDVIDTWAMTVTPVEGEFVTKKLNNYHFGDAAGRKVKLPGKPGMAVRVRRIGADGQPVKLELQREGT</sequence>
<name>A0A4Q1C5L2_9BACT</name>
<evidence type="ECO:0000259" key="2">
    <source>
        <dbReference type="Pfam" id="PF13204"/>
    </source>
</evidence>
<dbReference type="Gene3D" id="2.60.40.10">
    <property type="entry name" value="Immunoglobulins"/>
    <property type="match status" value="1"/>
</dbReference>
<dbReference type="InterPro" id="IPR013783">
    <property type="entry name" value="Ig-like_fold"/>
</dbReference>
<dbReference type="Gene3D" id="3.20.20.80">
    <property type="entry name" value="Glycosidases"/>
    <property type="match status" value="1"/>
</dbReference>
<proteinExistence type="predicted"/>
<dbReference type="EMBL" id="SDHX01000002">
    <property type="protein sequence ID" value="RXK53635.1"/>
    <property type="molecule type" value="Genomic_DNA"/>
</dbReference>
<accession>A0A4Q1C5L2</accession>
<comment type="caution">
    <text evidence="5">The sequence shown here is derived from an EMBL/GenBank/DDBJ whole genome shotgun (WGS) entry which is preliminary data.</text>
</comment>
<dbReference type="InterPro" id="IPR032260">
    <property type="entry name" value="DUF5060"/>
</dbReference>
<organism evidence="5 6">
    <name type="scientific">Oleiharenicola lentus</name>
    <dbReference type="NCBI Taxonomy" id="2508720"/>
    <lineage>
        <taxon>Bacteria</taxon>
        <taxon>Pseudomonadati</taxon>
        <taxon>Verrucomicrobiota</taxon>
        <taxon>Opitutia</taxon>
        <taxon>Opitutales</taxon>
        <taxon>Opitutaceae</taxon>
        <taxon>Oleiharenicola</taxon>
    </lineage>
</organism>
<evidence type="ECO:0000313" key="5">
    <source>
        <dbReference type="EMBL" id="RXK53635.1"/>
    </source>
</evidence>
<dbReference type="Pfam" id="PF16586">
    <property type="entry name" value="DUF5060"/>
    <property type="match status" value="1"/>
</dbReference>
<feature type="domain" description="DUF5060" evidence="3">
    <location>
        <begin position="23"/>
        <end position="89"/>
    </location>
</feature>
<reference evidence="5 6" key="1">
    <citation type="submission" date="2019-01" db="EMBL/GenBank/DDBJ databases">
        <title>Lacunisphaera sp. strain TWA-58.</title>
        <authorList>
            <person name="Chen W.-M."/>
        </authorList>
    </citation>
    <scope>NUCLEOTIDE SEQUENCE [LARGE SCALE GENOMIC DNA]</scope>
    <source>
        <strain evidence="5 6">TWA-58</strain>
    </source>
</reference>
<dbReference type="InterPro" id="IPR025277">
    <property type="entry name" value="Apiosidase-like_cat_dom"/>
</dbReference>
<feature type="domain" description="DUF5605" evidence="4">
    <location>
        <begin position="428"/>
        <end position="514"/>
    </location>
</feature>
<dbReference type="SUPFAM" id="SSF51445">
    <property type="entry name" value="(Trans)glycosidases"/>
    <property type="match status" value="1"/>
</dbReference>
<evidence type="ECO:0000259" key="4">
    <source>
        <dbReference type="Pfam" id="PF18310"/>
    </source>
</evidence>
<dbReference type="RefSeq" id="WP_129049515.1">
    <property type="nucleotide sequence ID" value="NZ_SDHX01000002.1"/>
</dbReference>
<feature type="chain" id="PRO_5020486471" evidence="1">
    <location>
        <begin position="20"/>
        <end position="532"/>
    </location>
</feature>
<evidence type="ECO:0000313" key="6">
    <source>
        <dbReference type="Proteomes" id="UP000290218"/>
    </source>
</evidence>
<evidence type="ECO:0000256" key="1">
    <source>
        <dbReference type="SAM" id="SignalP"/>
    </source>
</evidence>
<dbReference type="Pfam" id="PF18310">
    <property type="entry name" value="DUF5605"/>
    <property type="match status" value="1"/>
</dbReference>
<dbReference type="AlphaFoldDB" id="A0A4Q1C5L2"/>
<dbReference type="PANTHER" id="PTHR37836:SF2">
    <property type="entry name" value="DUF4038 DOMAIN-CONTAINING PROTEIN"/>
    <property type="match status" value="1"/>
</dbReference>
<keyword evidence="1" id="KW-0732">Signal</keyword>
<dbReference type="Pfam" id="PF13204">
    <property type="entry name" value="Apiosidase"/>
    <property type="match status" value="1"/>
</dbReference>
<dbReference type="OrthoDB" id="127163at2"/>
<gene>
    <name evidence="5" type="ORF">ESB00_18270</name>
</gene>
<dbReference type="InterPro" id="IPR017853">
    <property type="entry name" value="GH"/>
</dbReference>
<dbReference type="Gene3D" id="2.60.40.3950">
    <property type="match status" value="1"/>
</dbReference>
<keyword evidence="6" id="KW-1185">Reference proteome</keyword>
<evidence type="ECO:0000259" key="3">
    <source>
        <dbReference type="Pfam" id="PF16586"/>
    </source>
</evidence>
<protein>
    <submittedName>
        <fullName evidence="5">DUF5060 domain-containing protein</fullName>
    </submittedName>
</protein>
<dbReference type="InterPro" id="IPR041239">
    <property type="entry name" value="DUF5605"/>
</dbReference>
<dbReference type="PANTHER" id="PTHR37836">
    <property type="entry name" value="LMO1036 PROTEIN"/>
    <property type="match status" value="1"/>
</dbReference>
<feature type="domain" description="Apiosidase-like catalytic" evidence="2">
    <location>
        <begin position="121"/>
        <end position="377"/>
    </location>
</feature>